<reference evidence="8 9" key="1">
    <citation type="submission" date="2023-09" db="EMBL/GenBank/DDBJ databases">
        <authorList>
            <person name="Wang M."/>
        </authorList>
    </citation>
    <scope>NUCLEOTIDE SEQUENCE [LARGE SCALE GENOMIC DNA]</scope>
    <source>
        <strain evidence="8">GT-2023</strain>
        <tissue evidence="8">Liver</tissue>
    </source>
</reference>
<dbReference type="Gene3D" id="1.20.5.170">
    <property type="match status" value="1"/>
</dbReference>
<keyword evidence="5" id="KW-0539">Nucleus</keyword>
<dbReference type="InterPro" id="IPR047106">
    <property type="entry name" value="NFIL3-like_bZIP"/>
</dbReference>
<feature type="region of interest" description="Disordered" evidence="6">
    <location>
        <begin position="84"/>
        <end position="114"/>
    </location>
</feature>
<name>A0ABR3LEL6_9TELE</name>
<dbReference type="PROSITE" id="PS50217">
    <property type="entry name" value="BZIP"/>
    <property type="match status" value="1"/>
</dbReference>
<keyword evidence="2" id="KW-0805">Transcription regulation</keyword>
<dbReference type="InterPro" id="IPR046347">
    <property type="entry name" value="bZIP_sf"/>
</dbReference>
<gene>
    <name evidence="8" type="ORF">QQF64_019084</name>
</gene>
<evidence type="ECO:0000256" key="4">
    <source>
        <dbReference type="ARBA" id="ARBA00023163"/>
    </source>
</evidence>
<dbReference type="PANTHER" id="PTHR15284:SF6">
    <property type="entry name" value="HYPOTHETICAL LOC799271-RELATED"/>
    <property type="match status" value="1"/>
</dbReference>
<comment type="caution">
    <text evidence="8">The sequence shown here is derived from an EMBL/GenBank/DDBJ whole genome shotgun (WGS) entry which is preliminary data.</text>
</comment>
<evidence type="ECO:0000313" key="8">
    <source>
        <dbReference type="EMBL" id="KAL1251288.1"/>
    </source>
</evidence>
<feature type="region of interest" description="Disordered" evidence="6">
    <location>
        <begin position="328"/>
        <end position="391"/>
    </location>
</feature>
<evidence type="ECO:0000256" key="6">
    <source>
        <dbReference type="SAM" id="MobiDB-lite"/>
    </source>
</evidence>
<dbReference type="EMBL" id="JAYMGO010000022">
    <property type="protein sequence ID" value="KAL1251288.1"/>
    <property type="molecule type" value="Genomic_DNA"/>
</dbReference>
<evidence type="ECO:0000256" key="1">
    <source>
        <dbReference type="ARBA" id="ARBA00006079"/>
    </source>
</evidence>
<feature type="compositionally biased region" description="Basic and acidic residues" evidence="6">
    <location>
        <begin position="351"/>
        <end position="362"/>
    </location>
</feature>
<evidence type="ECO:0000259" key="7">
    <source>
        <dbReference type="PROSITE" id="PS50217"/>
    </source>
</evidence>
<sequence length="391" mass="43542">MQKVRPDSSNFNVYRLRTERTMSTMRSPENLAEACLPSSTGEILPSKDDPGSLRRLLPLTGSSVLARRLFHLQSYRNPLIPNRRRKREMTPAERKDASYWVKRKKNNEAAKRSREKRRLNDFMLEGQLMALSEENAQLRAEVLSLQYHMGIGRGLDVNHPMVPLHYPVASHLKPSLWGLPTASAPEAPELYHSWQGSSPFISPLRVPPKSASLPSQISHLDNNADPVDADTASHPQVSSSNDPPSHPQLFPAQRVSAASPPPTQLLPGLSHSGAQHSNQMLSWGSSSLRPSLLHPSLPLSLPLSLRDTDGSRNGVRSLWNLNSRSRHRQGLVGRSHKEANRQPLTFNHTSHQREATSQRGERLINAVRQALGTARSSEGKAPGNSMTEKRR</sequence>
<dbReference type="Proteomes" id="UP001558613">
    <property type="component" value="Unassembled WGS sequence"/>
</dbReference>
<dbReference type="SUPFAM" id="SSF57959">
    <property type="entry name" value="Leucine zipper domain"/>
    <property type="match status" value="1"/>
</dbReference>
<dbReference type="InterPro" id="IPR004827">
    <property type="entry name" value="bZIP"/>
</dbReference>
<feature type="compositionally biased region" description="Basic and acidic residues" evidence="6">
    <location>
        <begin position="88"/>
        <end position="97"/>
    </location>
</feature>
<proteinExistence type="inferred from homology"/>
<feature type="compositionally biased region" description="Polar residues" evidence="6">
    <location>
        <begin position="233"/>
        <end position="243"/>
    </location>
</feature>
<evidence type="ECO:0000256" key="2">
    <source>
        <dbReference type="ARBA" id="ARBA00023015"/>
    </source>
</evidence>
<keyword evidence="9" id="KW-1185">Reference proteome</keyword>
<dbReference type="CDD" id="cd14694">
    <property type="entry name" value="bZIP_NFIL3"/>
    <property type="match status" value="1"/>
</dbReference>
<evidence type="ECO:0000256" key="3">
    <source>
        <dbReference type="ARBA" id="ARBA00023125"/>
    </source>
</evidence>
<dbReference type="SMART" id="SM00338">
    <property type="entry name" value="BRLZ"/>
    <property type="match status" value="1"/>
</dbReference>
<dbReference type="PANTHER" id="PTHR15284">
    <property type="entry name" value="NUCLEAR FACTOR INTERLEUKIN-3-REGULATED PROTEIN"/>
    <property type="match status" value="1"/>
</dbReference>
<comment type="similarity">
    <text evidence="1">Belongs to the bZIP family. NFIL3 subfamily.</text>
</comment>
<keyword evidence="3" id="KW-0238">DNA-binding</keyword>
<accession>A0ABR3LEL6</accession>
<dbReference type="InterPro" id="IPR047229">
    <property type="entry name" value="NFIL3-like"/>
</dbReference>
<protein>
    <recommendedName>
        <fullName evidence="7">BZIP domain-containing protein</fullName>
    </recommendedName>
</protein>
<feature type="compositionally biased region" description="Polar residues" evidence="6">
    <location>
        <begin position="272"/>
        <end position="282"/>
    </location>
</feature>
<keyword evidence="4" id="KW-0804">Transcription</keyword>
<dbReference type="Pfam" id="PF07716">
    <property type="entry name" value="bZIP_2"/>
    <property type="match status" value="1"/>
</dbReference>
<evidence type="ECO:0000313" key="9">
    <source>
        <dbReference type="Proteomes" id="UP001558613"/>
    </source>
</evidence>
<feature type="domain" description="BZIP" evidence="7">
    <location>
        <begin position="96"/>
        <end position="146"/>
    </location>
</feature>
<evidence type="ECO:0000256" key="5">
    <source>
        <dbReference type="ARBA" id="ARBA00023242"/>
    </source>
</evidence>
<organism evidence="8 9">
    <name type="scientific">Cirrhinus molitorella</name>
    <name type="common">mud carp</name>
    <dbReference type="NCBI Taxonomy" id="172907"/>
    <lineage>
        <taxon>Eukaryota</taxon>
        <taxon>Metazoa</taxon>
        <taxon>Chordata</taxon>
        <taxon>Craniata</taxon>
        <taxon>Vertebrata</taxon>
        <taxon>Euteleostomi</taxon>
        <taxon>Actinopterygii</taxon>
        <taxon>Neopterygii</taxon>
        <taxon>Teleostei</taxon>
        <taxon>Ostariophysi</taxon>
        <taxon>Cypriniformes</taxon>
        <taxon>Cyprinidae</taxon>
        <taxon>Labeoninae</taxon>
        <taxon>Labeonini</taxon>
        <taxon>Cirrhinus</taxon>
    </lineage>
</organism>
<feature type="region of interest" description="Disordered" evidence="6">
    <location>
        <begin position="205"/>
        <end position="282"/>
    </location>
</feature>
<feature type="compositionally biased region" description="Polar residues" evidence="6">
    <location>
        <begin position="212"/>
        <end position="221"/>
    </location>
</feature>
<dbReference type="PROSITE" id="PS00036">
    <property type="entry name" value="BZIP_BASIC"/>
    <property type="match status" value="1"/>
</dbReference>